<dbReference type="CDD" id="cd03786">
    <property type="entry name" value="GTB_UDP-GlcNAc_2-Epimerase"/>
    <property type="match status" value="1"/>
</dbReference>
<evidence type="ECO:0000259" key="2">
    <source>
        <dbReference type="Pfam" id="PF02350"/>
    </source>
</evidence>
<dbReference type="Proteomes" id="UP000017396">
    <property type="component" value="Chromosome"/>
</dbReference>
<sequence>MRILTVVGARPQFVKAAAVSRILRREHREILVHTGQHYDHGLSQVFFDELEMAPPDYNLKVGSGSHGHQTGQMLVRIEDVLLQERPDAVLVYGDTNSTLAAALAAAKLHIPVAHVEAGLRSFNPAMPEEINRRLTDHLSQILFAPTAAATAQLGREGIAAGVHQVGDVMYDILQANLERSRACSRLRAALGLEAGRYVLATIHRAENTDDPERLRAILEAFSAIDLPVLWPMHPRTRARIGQFGLEPLLAAAPQLRVVEPVGYLDMLALEAQARLILTDSGGVQKEAYLLAVPCLTVRGETEWIETVSSGWNRLVAAEPAAIALAVTGCTRPAEHPAHYGDGNAARRIVEVLERHFAVAVPA</sequence>
<dbReference type="OrthoDB" id="9803238at2"/>
<name>U5QCT1_GLOK1</name>
<dbReference type="STRING" id="1183438.GKIL_0481"/>
<dbReference type="PATRIC" id="fig|1183438.3.peg.479"/>
<dbReference type="EMBL" id="CP003587">
    <property type="protein sequence ID" value="AGY56727.1"/>
    <property type="molecule type" value="Genomic_DNA"/>
</dbReference>
<dbReference type="InterPro" id="IPR003331">
    <property type="entry name" value="UDP_GlcNAc_Epimerase_2_dom"/>
</dbReference>
<reference evidence="3 4" key="1">
    <citation type="journal article" date="2013" name="PLoS ONE">
        <title>Cultivation and Complete Genome Sequencing of Gloeobacter kilaueensis sp. nov., from a Lava Cave in Kilauea Caldera, Hawai'i.</title>
        <authorList>
            <person name="Saw J.H."/>
            <person name="Schatz M."/>
            <person name="Brown M.V."/>
            <person name="Kunkel D.D."/>
            <person name="Foster J.S."/>
            <person name="Shick H."/>
            <person name="Christensen S."/>
            <person name="Hou S."/>
            <person name="Wan X."/>
            <person name="Donachie S.P."/>
        </authorList>
    </citation>
    <scope>NUCLEOTIDE SEQUENCE [LARGE SCALE GENOMIC DNA]</scope>
    <source>
        <strain evidence="4">JS</strain>
    </source>
</reference>
<dbReference type="HOGENOM" id="CLU_041674_0_1_3"/>
<evidence type="ECO:0000256" key="1">
    <source>
        <dbReference type="RuleBase" id="RU003513"/>
    </source>
</evidence>
<dbReference type="GO" id="GO:0008761">
    <property type="term" value="F:UDP-N-acetylglucosamine 2-epimerase activity"/>
    <property type="evidence" value="ECO:0007669"/>
    <property type="project" value="UniProtKB-EC"/>
</dbReference>
<gene>
    <name evidence="3" type="primary">wecB</name>
    <name evidence="3" type="ORF">GKIL_0481</name>
</gene>
<dbReference type="InterPro" id="IPR029767">
    <property type="entry name" value="WecB-like"/>
</dbReference>
<proteinExistence type="inferred from homology"/>
<dbReference type="Gene3D" id="3.40.50.2000">
    <property type="entry name" value="Glycogen Phosphorylase B"/>
    <property type="match status" value="2"/>
</dbReference>
<dbReference type="Pfam" id="PF02350">
    <property type="entry name" value="Epimerase_2"/>
    <property type="match status" value="1"/>
</dbReference>
<keyword evidence="4" id="KW-1185">Reference proteome</keyword>
<organism evidence="3 4">
    <name type="scientific">Gloeobacter kilaueensis (strain ATCC BAA-2537 / CCAP 1431/1 / ULC 316 / JS1)</name>
    <dbReference type="NCBI Taxonomy" id="1183438"/>
    <lineage>
        <taxon>Bacteria</taxon>
        <taxon>Bacillati</taxon>
        <taxon>Cyanobacteriota</taxon>
        <taxon>Cyanophyceae</taxon>
        <taxon>Gloeobacterales</taxon>
        <taxon>Gloeobacteraceae</taxon>
        <taxon>Gloeobacter</taxon>
    </lineage>
</organism>
<protein>
    <submittedName>
        <fullName evidence="3">UDP-N-acetylglucosamine 2-epimerase</fullName>
        <ecNumber evidence="3">5.1.3.14</ecNumber>
    </submittedName>
</protein>
<dbReference type="SUPFAM" id="SSF53756">
    <property type="entry name" value="UDP-Glycosyltransferase/glycogen phosphorylase"/>
    <property type="match status" value="1"/>
</dbReference>
<dbReference type="eggNOG" id="COG0381">
    <property type="taxonomic scope" value="Bacteria"/>
</dbReference>
<dbReference type="EC" id="5.1.3.14" evidence="3"/>
<dbReference type="RefSeq" id="WP_023171754.1">
    <property type="nucleotide sequence ID" value="NC_022600.1"/>
</dbReference>
<feature type="domain" description="UDP-N-acetylglucosamine 2-epimerase" evidence="2">
    <location>
        <begin position="27"/>
        <end position="353"/>
    </location>
</feature>
<accession>U5QCT1</accession>
<dbReference type="PANTHER" id="PTHR43174:SF1">
    <property type="entry name" value="UDP-N-ACETYLGLUCOSAMINE 2-EPIMERASE"/>
    <property type="match status" value="1"/>
</dbReference>
<dbReference type="PANTHER" id="PTHR43174">
    <property type="entry name" value="UDP-N-ACETYLGLUCOSAMINE 2-EPIMERASE"/>
    <property type="match status" value="1"/>
</dbReference>
<dbReference type="NCBIfam" id="TIGR00236">
    <property type="entry name" value="wecB"/>
    <property type="match status" value="1"/>
</dbReference>
<evidence type="ECO:0000313" key="4">
    <source>
        <dbReference type="Proteomes" id="UP000017396"/>
    </source>
</evidence>
<dbReference type="KEGG" id="glj:GKIL_0481"/>
<comment type="similarity">
    <text evidence="1">Belongs to the UDP-N-acetylglucosamine 2-epimerase family.</text>
</comment>
<keyword evidence="1 3" id="KW-0413">Isomerase</keyword>
<dbReference type="AlphaFoldDB" id="U5QCT1"/>
<evidence type="ECO:0000313" key="3">
    <source>
        <dbReference type="EMBL" id="AGY56727.1"/>
    </source>
</evidence>